<feature type="compositionally biased region" description="Basic and acidic residues" evidence="1">
    <location>
        <begin position="8"/>
        <end position="41"/>
    </location>
</feature>
<feature type="region of interest" description="Disordered" evidence="1">
    <location>
        <begin position="1"/>
        <end position="102"/>
    </location>
</feature>
<feature type="compositionally biased region" description="Gly residues" evidence="1">
    <location>
        <begin position="71"/>
        <end position="81"/>
    </location>
</feature>
<protein>
    <submittedName>
        <fullName evidence="2">Uncharacterized protein</fullName>
    </submittedName>
</protein>
<feature type="compositionally biased region" description="Polar residues" evidence="1">
    <location>
        <begin position="47"/>
        <end position="60"/>
    </location>
</feature>
<sequence>MPPSRTNKNNDQDRRDRRPDPLSRPPERTGARDESIQRHVGEVGSASRISQPTRGLSSTPRGGRSGHRGRGGYSHVGGRGGFQSNRPSSSMHWNQPEPEPETSYELSATAWMTRVCSADGVVATKLTPSGLGGGFVNNWYTGTADKGLWIQSEKLKGLEKMVQRVVDDNPHAEGFQVTITPVPAGKFASIEKRHTQKVVMNNNFIGHDGKPVGLFGTGIQAPNETKPVVVGECDLCGGKKHLLTDCVMRAYKGYVSGCPLCNNCKHGVESCDKFKVMSLQEKVQVLIQKRANRPPLRTSKPWHTYLHEFCTRREFIPGVIAGFPWSEQFCKDMGPKGMKKIQAEFDANPEGYAFDLVDEKTASFEKVFETYWRPVGLAWPAVLGPRIKSEGADGRVIKTEPEA</sequence>
<dbReference type="Proteomes" id="UP000582016">
    <property type="component" value="Unassembled WGS sequence"/>
</dbReference>
<dbReference type="AlphaFoldDB" id="A0A8H5MNK7"/>
<feature type="compositionally biased region" description="Polar residues" evidence="1">
    <location>
        <begin position="82"/>
        <end position="93"/>
    </location>
</feature>
<dbReference type="OrthoDB" id="5099850at2759"/>
<reference evidence="2 3" key="1">
    <citation type="submission" date="2020-05" db="EMBL/GenBank/DDBJ databases">
        <title>Identification and distribution of gene clusters putatively required for synthesis of sphingolipid metabolism inhibitors in phylogenetically diverse species of the filamentous fungus Fusarium.</title>
        <authorList>
            <person name="Kim H.-S."/>
            <person name="Busman M."/>
            <person name="Brown D.W."/>
            <person name="Divon H."/>
            <person name="Uhlig S."/>
            <person name="Proctor R.H."/>
        </authorList>
    </citation>
    <scope>NUCLEOTIDE SEQUENCE [LARGE SCALE GENOMIC DNA]</scope>
    <source>
        <strain evidence="2 3">NRRL 13617</strain>
    </source>
</reference>
<name>A0A8H5MNK7_9HYPO</name>
<evidence type="ECO:0000313" key="3">
    <source>
        <dbReference type="Proteomes" id="UP000582016"/>
    </source>
</evidence>
<evidence type="ECO:0000313" key="2">
    <source>
        <dbReference type="EMBL" id="KAF5534712.1"/>
    </source>
</evidence>
<evidence type="ECO:0000256" key="1">
    <source>
        <dbReference type="SAM" id="MobiDB-lite"/>
    </source>
</evidence>
<comment type="caution">
    <text evidence="2">The sequence shown here is derived from an EMBL/GenBank/DDBJ whole genome shotgun (WGS) entry which is preliminary data.</text>
</comment>
<accession>A0A8H5MNK7</accession>
<keyword evidence="3" id="KW-1185">Reference proteome</keyword>
<dbReference type="EMBL" id="JAAOAQ010000776">
    <property type="protein sequence ID" value="KAF5534712.1"/>
    <property type="molecule type" value="Genomic_DNA"/>
</dbReference>
<organism evidence="2 3">
    <name type="scientific">Fusarium phyllophilum</name>
    <dbReference type="NCBI Taxonomy" id="47803"/>
    <lineage>
        <taxon>Eukaryota</taxon>
        <taxon>Fungi</taxon>
        <taxon>Dikarya</taxon>
        <taxon>Ascomycota</taxon>
        <taxon>Pezizomycotina</taxon>
        <taxon>Sordariomycetes</taxon>
        <taxon>Hypocreomycetidae</taxon>
        <taxon>Hypocreales</taxon>
        <taxon>Nectriaceae</taxon>
        <taxon>Fusarium</taxon>
        <taxon>Fusarium fujikuroi species complex</taxon>
    </lineage>
</organism>
<gene>
    <name evidence="2" type="ORF">FPHYL_13373</name>
</gene>
<proteinExistence type="predicted"/>